<protein>
    <recommendedName>
        <fullName evidence="5">Transposase</fullName>
    </recommendedName>
</protein>
<dbReference type="SUPFAM" id="SSF57829">
    <property type="entry name" value="Zn-binding ribosomal proteins"/>
    <property type="match status" value="1"/>
</dbReference>
<organism evidence="3 4">
    <name type="scientific">Actinomadura luzonensis</name>
    <dbReference type="NCBI Taxonomy" id="2805427"/>
    <lineage>
        <taxon>Bacteria</taxon>
        <taxon>Bacillati</taxon>
        <taxon>Actinomycetota</taxon>
        <taxon>Actinomycetes</taxon>
        <taxon>Streptosporangiales</taxon>
        <taxon>Thermomonosporaceae</taxon>
        <taxon>Actinomadura</taxon>
    </lineage>
</organism>
<accession>A0ABT0G695</accession>
<dbReference type="EMBL" id="JAKRKC020000002">
    <property type="protein sequence ID" value="MCK2219720.1"/>
    <property type="molecule type" value="Genomic_DNA"/>
</dbReference>
<evidence type="ECO:0008006" key="5">
    <source>
        <dbReference type="Google" id="ProtNLM"/>
    </source>
</evidence>
<proteinExistence type="predicted"/>
<sequence length="267" mass="30153">MPIREDACPGPCANAARKAWEAYDQAVTRHDYEMLLHLDALEHHRHALAAWRVPLILPVEPQPSARPEPPTIPVPIGQPVWCSRCPRIIRHALAELDDTAAVLAAGVDGHRGAAMSGPNGVKPLDHRQIVDELDELFGFLTEVEDQWRAARGYPERPRRARGAHARAVSVGWLLGQMDDMLLDPWSVEVGLDILRWQRRLRGMTKSDPTSNRSPIECPRCRERQIGKTDDGYWQCKSCGRLMNEDEYGDEYAKQAEEHDHEREVAAS</sequence>
<evidence type="ECO:0000313" key="4">
    <source>
        <dbReference type="Proteomes" id="UP001317259"/>
    </source>
</evidence>
<dbReference type="Gene3D" id="2.20.25.30">
    <property type="match status" value="1"/>
</dbReference>
<evidence type="ECO:0000256" key="1">
    <source>
        <dbReference type="ARBA" id="ARBA00022980"/>
    </source>
</evidence>
<gene>
    <name evidence="3" type="ORF">MF672_038885</name>
</gene>
<comment type="caution">
    <text evidence="3">The sequence shown here is derived from an EMBL/GenBank/DDBJ whole genome shotgun (WGS) entry which is preliminary data.</text>
</comment>
<dbReference type="RefSeq" id="WP_242375243.1">
    <property type="nucleotide sequence ID" value="NZ_JAKRKC020000002.1"/>
</dbReference>
<reference evidence="3 4" key="1">
    <citation type="submission" date="2022-04" db="EMBL/GenBank/DDBJ databases">
        <title>Genome draft of Actinomadura sp. ATCC 31491.</title>
        <authorList>
            <person name="Shi X."/>
            <person name="Du Y."/>
        </authorList>
    </citation>
    <scope>NUCLEOTIDE SEQUENCE [LARGE SCALE GENOMIC DNA]</scope>
    <source>
        <strain evidence="3 4">ATCC 31491</strain>
    </source>
</reference>
<dbReference type="InterPro" id="IPR011331">
    <property type="entry name" value="Ribosomal_eL37/eL43"/>
</dbReference>
<dbReference type="InterPro" id="IPR011332">
    <property type="entry name" value="Ribosomal_zn-bd"/>
</dbReference>
<evidence type="ECO:0000256" key="2">
    <source>
        <dbReference type="ARBA" id="ARBA00023274"/>
    </source>
</evidence>
<keyword evidence="1" id="KW-0689">Ribosomal protein</keyword>
<name>A0ABT0G695_9ACTN</name>
<keyword evidence="2" id="KW-0687">Ribonucleoprotein</keyword>
<dbReference type="Proteomes" id="UP001317259">
    <property type="component" value="Unassembled WGS sequence"/>
</dbReference>
<evidence type="ECO:0000313" key="3">
    <source>
        <dbReference type="EMBL" id="MCK2219720.1"/>
    </source>
</evidence>
<keyword evidence="4" id="KW-1185">Reference proteome</keyword>